<sequence>MTDTVENADRERVIVLGASMTGLLAAHVLADRYADVVVIDRDDLQGDDCGRAHNEPRRGVPHGGHLHNLLAAGLLALEDLLPGMTEELVSGGAVAGDGTAGVRWVVNGTRMPTPHSGLPLLSVSRPHLERRVRRRVRALPNVTFLERTEIAEPLTSADRSAVVGVRVLQGGTHRDLTADLVVDATGRRTRTPAWLAELGYPAVEEEQLTVNVGYTTQYYRLSADRMPGEVSIDVGGSATVPRGALCARIEDGRAVVTGYGMAGEYPPRDTAGFHDFLKSLAATDIYDTVHDQETIGEPLSYRFPANLRRRYERMESFPDGLLVLGDAVCSFNPVYGQGMTVAALGATVLRDHVSRPGPVDPKAYLADLAAKAVDHVWELTTGADRAFPGVGGEPTAEQLAEYAYLDRLLDAASRDGDLLVAYARVAFLLDPAAALAAPEIQEAVERALGPEARP</sequence>
<protein>
    <submittedName>
        <fullName evidence="2">FAD-binding monooxygenase</fullName>
    </submittedName>
</protein>
<proteinExistence type="predicted"/>
<organism evidence="2">
    <name type="scientific">Streptomyces lavendulae</name>
    <dbReference type="NCBI Taxonomy" id="1914"/>
    <lineage>
        <taxon>Bacteria</taxon>
        <taxon>Bacillati</taxon>
        <taxon>Actinomycetota</taxon>
        <taxon>Actinomycetes</taxon>
        <taxon>Kitasatosporales</taxon>
        <taxon>Streptomycetaceae</taxon>
        <taxon>Streptomyces</taxon>
    </lineage>
</organism>
<name>A0A2Z5T6I1_STRLA</name>
<reference evidence="2" key="1">
    <citation type="submission" date="2017-10" db="EMBL/GenBank/DDBJ databases">
        <title>Discovery of a new diol-containing polyketide by heterologous expression of a silent biosynthetic gene cluster from Streptomyces lavendulae FRI-5.</title>
        <authorList>
            <person name="Pait I.G.U."/>
            <person name="Kitani S."/>
            <person name="Roslan F.W."/>
            <person name="Ulanova D."/>
            <person name="Arai M."/>
            <person name="Ikeda H."/>
            <person name="Nihira T."/>
        </authorList>
    </citation>
    <scope>NUCLEOTIDE SEQUENCE</scope>
    <source>
        <strain evidence="2">FRI-5</strain>
    </source>
</reference>
<keyword evidence="2" id="KW-0560">Oxidoreductase</keyword>
<dbReference type="AlphaFoldDB" id="A0A2Z5T6I1"/>
<feature type="domain" description="FAD-binding" evidence="1">
    <location>
        <begin position="12"/>
        <end position="346"/>
    </location>
</feature>
<accession>A0A2Z5T6I1</accession>
<dbReference type="GO" id="GO:0004497">
    <property type="term" value="F:monooxygenase activity"/>
    <property type="evidence" value="ECO:0007669"/>
    <property type="project" value="UniProtKB-KW"/>
</dbReference>
<dbReference type="PANTHER" id="PTHR43422:SF3">
    <property type="entry name" value="THIAMINE THIAZOLE SYNTHASE"/>
    <property type="match status" value="1"/>
</dbReference>
<dbReference type="GO" id="GO:0071949">
    <property type="term" value="F:FAD binding"/>
    <property type="evidence" value="ECO:0007669"/>
    <property type="project" value="InterPro"/>
</dbReference>
<dbReference type="Gene3D" id="3.50.50.60">
    <property type="entry name" value="FAD/NAD(P)-binding domain"/>
    <property type="match status" value="1"/>
</dbReference>
<dbReference type="InterPro" id="IPR002938">
    <property type="entry name" value="FAD-bd"/>
</dbReference>
<evidence type="ECO:0000313" key="2">
    <source>
        <dbReference type="EMBL" id="BBA84066.1"/>
    </source>
</evidence>
<dbReference type="SUPFAM" id="SSF51905">
    <property type="entry name" value="FAD/NAD(P)-binding domain"/>
    <property type="match status" value="1"/>
</dbReference>
<dbReference type="Pfam" id="PF01494">
    <property type="entry name" value="FAD_binding_3"/>
    <property type="match status" value="1"/>
</dbReference>
<dbReference type="EMBL" id="LC330869">
    <property type="protein sequence ID" value="BBA84066.1"/>
    <property type="molecule type" value="Genomic_DNA"/>
</dbReference>
<evidence type="ECO:0000259" key="1">
    <source>
        <dbReference type="Pfam" id="PF01494"/>
    </source>
</evidence>
<dbReference type="PANTHER" id="PTHR43422">
    <property type="entry name" value="THIAMINE THIAZOLE SYNTHASE"/>
    <property type="match status" value="1"/>
</dbReference>
<dbReference type="InterPro" id="IPR036188">
    <property type="entry name" value="FAD/NAD-bd_sf"/>
</dbReference>
<keyword evidence="2" id="KW-0503">Monooxygenase</keyword>